<keyword evidence="2" id="KW-0812">Transmembrane</keyword>
<dbReference type="STRING" id="3983.A0A2C9WIJ0"/>
<dbReference type="Gene3D" id="3.30.530.20">
    <property type="match status" value="1"/>
</dbReference>
<evidence type="ECO:0000256" key="1">
    <source>
        <dbReference type="SAM" id="MobiDB-lite"/>
    </source>
</evidence>
<sequence length="430" mass="48285">MALWSILLEILKRPTFGDVLAELVMFVIPLWIAVIVGVLVGWAWKPKWANLGRTMLDSSVSKDSVKAVASPPSSLITTLNSMKFQLPSFMSRTAEDGVQKDSSSAPPDIRDDSSSSQLQKDKSSIVNEDDLEILCKLVEDKDGGAPWIQMMDRSSPTMSYQAWRKDPEIGPTQYRTRTVFEDATPEIVRDFFWDDEFRLKWDDMVIHAAILEECPTTGTMVVQWIRKFPFFCSDREYIIGRRIWESGRSYYCITKGVPCSSVPRRNKPRRVDLFYSSWCIRAVESKRGDGQLTACEVLLFHHEDMGIPSEIAKLGIRHGMWGAVKKIEPGLRSYQKHRANGGPLSRCAFMAQINTKVSVDYLRCLESSASSSSSEVENQDSSSRKPGGNMPRLLLIGGAIVLACTLDQGLLTKAVIFGVARRLAKIGRWS</sequence>
<organism evidence="4 5">
    <name type="scientific">Manihot esculenta</name>
    <name type="common">Cassava</name>
    <name type="synonym">Jatropha manihot</name>
    <dbReference type="NCBI Taxonomy" id="3983"/>
    <lineage>
        <taxon>Eukaryota</taxon>
        <taxon>Viridiplantae</taxon>
        <taxon>Streptophyta</taxon>
        <taxon>Embryophyta</taxon>
        <taxon>Tracheophyta</taxon>
        <taxon>Spermatophyta</taxon>
        <taxon>Magnoliopsida</taxon>
        <taxon>eudicotyledons</taxon>
        <taxon>Gunneridae</taxon>
        <taxon>Pentapetalae</taxon>
        <taxon>rosids</taxon>
        <taxon>fabids</taxon>
        <taxon>Malpighiales</taxon>
        <taxon>Euphorbiaceae</taxon>
        <taxon>Crotonoideae</taxon>
        <taxon>Manihoteae</taxon>
        <taxon>Manihot</taxon>
    </lineage>
</organism>
<comment type="caution">
    <text evidence="4">The sequence shown here is derived from an EMBL/GenBank/DDBJ whole genome shotgun (WGS) entry which is preliminary data.</text>
</comment>
<dbReference type="EMBL" id="CM004387">
    <property type="protein sequence ID" value="OAY59732.1"/>
    <property type="molecule type" value="Genomic_DNA"/>
</dbReference>
<dbReference type="OrthoDB" id="1295045at2759"/>
<dbReference type="Gramene" id="Manes.01G054900.1.v8.1">
    <property type="protein sequence ID" value="Manes.01G054900.1.v8.1.CDS"/>
    <property type="gene ID" value="Manes.01G054900.v8.1"/>
</dbReference>
<name>A0A2C9WIJ0_MANES</name>
<feature type="region of interest" description="Disordered" evidence="1">
    <location>
        <begin position="95"/>
        <end position="124"/>
    </location>
</feature>
<feature type="transmembrane region" description="Helical" evidence="2">
    <location>
        <begin position="20"/>
        <end position="44"/>
    </location>
</feature>
<keyword evidence="5" id="KW-1185">Reference proteome</keyword>
<dbReference type="Proteomes" id="UP000091857">
    <property type="component" value="Chromosome 1"/>
</dbReference>
<evidence type="ECO:0000256" key="2">
    <source>
        <dbReference type="SAM" id="Phobius"/>
    </source>
</evidence>
<keyword evidence="2" id="KW-1133">Transmembrane helix</keyword>
<accession>A0A2C9WIJ0</accession>
<protein>
    <recommendedName>
        <fullName evidence="3">START domain-containing protein</fullName>
    </recommendedName>
</protein>
<dbReference type="CDD" id="cd08870">
    <property type="entry name" value="START_STARD2_7-like"/>
    <property type="match status" value="1"/>
</dbReference>
<dbReference type="Pfam" id="PF01852">
    <property type="entry name" value="START"/>
    <property type="match status" value="1"/>
</dbReference>
<dbReference type="InterPro" id="IPR051213">
    <property type="entry name" value="START_lipid_transfer"/>
</dbReference>
<keyword evidence="2" id="KW-0472">Membrane</keyword>
<dbReference type="InterPro" id="IPR002913">
    <property type="entry name" value="START_lipid-bd_dom"/>
</dbReference>
<dbReference type="AlphaFoldDB" id="A0A2C9WIJ0"/>
<dbReference type="InterPro" id="IPR023393">
    <property type="entry name" value="START-like_dom_sf"/>
</dbReference>
<feature type="domain" description="START" evidence="3">
    <location>
        <begin position="147"/>
        <end position="336"/>
    </location>
</feature>
<gene>
    <name evidence="4" type="ORF">MANES_01G054900v8</name>
</gene>
<evidence type="ECO:0000313" key="4">
    <source>
        <dbReference type="EMBL" id="OAY59732.1"/>
    </source>
</evidence>
<dbReference type="PANTHER" id="PTHR19308:SF58">
    <property type="entry name" value="POLYKETIDE CYCLASE_DEHYDRASE AND LIPID TRANSPORT SUPERFAMILY PROTEIN"/>
    <property type="match status" value="1"/>
</dbReference>
<dbReference type="FunFam" id="3.30.530.20:FF:000006">
    <property type="entry name" value="StAR-related lipid transfer protein 7, mitochondrial"/>
    <property type="match status" value="1"/>
</dbReference>
<dbReference type="PROSITE" id="PS50848">
    <property type="entry name" value="START"/>
    <property type="match status" value="1"/>
</dbReference>
<evidence type="ECO:0000313" key="5">
    <source>
        <dbReference type="Proteomes" id="UP000091857"/>
    </source>
</evidence>
<feature type="compositionally biased region" description="Basic and acidic residues" evidence="1">
    <location>
        <begin position="108"/>
        <end position="123"/>
    </location>
</feature>
<evidence type="ECO:0000259" key="3">
    <source>
        <dbReference type="PROSITE" id="PS50848"/>
    </source>
</evidence>
<dbReference type="GO" id="GO:0008289">
    <property type="term" value="F:lipid binding"/>
    <property type="evidence" value="ECO:0007669"/>
    <property type="project" value="InterPro"/>
</dbReference>
<reference evidence="5" key="1">
    <citation type="journal article" date="2016" name="Nat. Biotechnol.">
        <title>Sequencing wild and cultivated cassava and related species reveals extensive interspecific hybridization and genetic diversity.</title>
        <authorList>
            <person name="Bredeson J.V."/>
            <person name="Lyons J.B."/>
            <person name="Prochnik S.E."/>
            <person name="Wu G.A."/>
            <person name="Ha C.M."/>
            <person name="Edsinger-Gonzales E."/>
            <person name="Grimwood J."/>
            <person name="Schmutz J."/>
            <person name="Rabbi I.Y."/>
            <person name="Egesi C."/>
            <person name="Nauluvula P."/>
            <person name="Lebot V."/>
            <person name="Ndunguru J."/>
            <person name="Mkamilo G."/>
            <person name="Bart R.S."/>
            <person name="Setter T.L."/>
            <person name="Gleadow R.M."/>
            <person name="Kulakow P."/>
            <person name="Ferguson M.E."/>
            <person name="Rounsley S."/>
            <person name="Rokhsar D.S."/>
        </authorList>
    </citation>
    <scope>NUCLEOTIDE SEQUENCE [LARGE SCALE GENOMIC DNA]</scope>
    <source>
        <strain evidence="5">cv. AM560-2</strain>
    </source>
</reference>
<dbReference type="PANTHER" id="PTHR19308">
    <property type="entry name" value="PHOSPHATIDYLCHOLINE TRANSFER PROTEIN"/>
    <property type="match status" value="1"/>
</dbReference>
<dbReference type="SUPFAM" id="SSF55961">
    <property type="entry name" value="Bet v1-like"/>
    <property type="match status" value="1"/>
</dbReference>
<proteinExistence type="predicted"/>
<dbReference type="OMA" id="RPKWAYL"/>
<dbReference type="GO" id="GO:0005737">
    <property type="term" value="C:cytoplasm"/>
    <property type="evidence" value="ECO:0007669"/>
    <property type="project" value="UniProtKB-ARBA"/>
</dbReference>